<keyword evidence="1" id="KW-0812">Transmembrane</keyword>
<dbReference type="RefSeq" id="XP_073561692.1">
    <property type="nucleotide sequence ID" value="XM_073700000.1"/>
</dbReference>
<dbReference type="EMBL" id="PPTA01000003">
    <property type="protein sequence ID" value="TFB05491.1"/>
    <property type="molecule type" value="Genomic_DNA"/>
</dbReference>
<comment type="caution">
    <text evidence="2">The sequence shown here is derived from an EMBL/GenBank/DDBJ whole genome shotgun (WGS) entry which is preliminary data.</text>
</comment>
<dbReference type="Proteomes" id="UP001642720">
    <property type="component" value="Unassembled WGS sequence"/>
</dbReference>
<reference evidence="2 3" key="1">
    <citation type="submission" date="2018-01" db="EMBL/GenBank/DDBJ databases">
        <title>Genome characterization of the sugarcane-associated fungus Trichoderma ghanense CCMA-1212 and their application in lignocelulose bioconversion.</title>
        <authorList>
            <person name="Steindorff A.S."/>
            <person name="Mendes T.D."/>
            <person name="Vilela E.S.D."/>
            <person name="Rodrigues D.S."/>
            <person name="Formighieri E.F."/>
            <person name="Melo I.S."/>
            <person name="Favaro L.C.L."/>
        </authorList>
    </citation>
    <scope>NUCLEOTIDE SEQUENCE [LARGE SCALE GENOMIC DNA]</scope>
    <source>
        <strain evidence="2 3">CCMA-1212</strain>
    </source>
</reference>
<keyword evidence="3" id="KW-1185">Reference proteome</keyword>
<organism evidence="2 3">
    <name type="scientific">Trichoderma ghanense</name>
    <dbReference type="NCBI Taxonomy" id="65468"/>
    <lineage>
        <taxon>Eukaryota</taxon>
        <taxon>Fungi</taxon>
        <taxon>Dikarya</taxon>
        <taxon>Ascomycota</taxon>
        <taxon>Pezizomycotina</taxon>
        <taxon>Sordariomycetes</taxon>
        <taxon>Hypocreomycetidae</taxon>
        <taxon>Hypocreales</taxon>
        <taxon>Hypocreaceae</taxon>
        <taxon>Trichoderma</taxon>
    </lineage>
</organism>
<keyword evidence="1" id="KW-0472">Membrane</keyword>
<proteinExistence type="predicted"/>
<accession>A0ABY2HBI9</accession>
<keyword evidence="1" id="KW-1133">Transmembrane helix</keyword>
<dbReference type="GeneID" id="300574450"/>
<name>A0ABY2HBI9_9HYPO</name>
<evidence type="ECO:0000313" key="3">
    <source>
        <dbReference type="Proteomes" id="UP001642720"/>
    </source>
</evidence>
<feature type="transmembrane region" description="Helical" evidence="1">
    <location>
        <begin position="13"/>
        <end position="33"/>
    </location>
</feature>
<protein>
    <submittedName>
        <fullName evidence="2">Uncharacterized protein</fullName>
    </submittedName>
</protein>
<gene>
    <name evidence="2" type="ORF">CCMA1212_002621</name>
</gene>
<evidence type="ECO:0000256" key="1">
    <source>
        <dbReference type="SAM" id="Phobius"/>
    </source>
</evidence>
<sequence length="118" mass="13575">MASGIWRLRTLQMYVKAAIIVHVLIDTFIFYPIDRIQINVKRHCTWTYFIDSNITGRPFANYHVFFFSFSSPRASPQPLVGTTLGPLSILLLILHPSFPPSTVRPLNLHPANYFAGRW</sequence>
<evidence type="ECO:0000313" key="2">
    <source>
        <dbReference type="EMBL" id="TFB05491.1"/>
    </source>
</evidence>